<keyword evidence="10" id="KW-0175">Coiled coil</keyword>
<dbReference type="InterPro" id="IPR004358">
    <property type="entry name" value="Sig_transdc_His_kin-like_C"/>
</dbReference>
<dbReference type="eggNOG" id="COG2202">
    <property type="taxonomic scope" value="Bacteria"/>
</dbReference>
<dbReference type="SUPFAM" id="SSF55785">
    <property type="entry name" value="PYP-like sensor domain (PAS domain)"/>
    <property type="match status" value="6"/>
</dbReference>
<dbReference type="InterPro" id="IPR036097">
    <property type="entry name" value="HisK_dim/P_sf"/>
</dbReference>
<evidence type="ECO:0000259" key="12">
    <source>
        <dbReference type="PROSITE" id="PS50109"/>
    </source>
</evidence>
<dbReference type="InterPro" id="IPR001610">
    <property type="entry name" value="PAC"/>
</dbReference>
<keyword evidence="6 16" id="KW-0418">Kinase</keyword>
<comment type="similarity">
    <text evidence="2">In the N-terminal section; belongs to the phytochrome family.</text>
</comment>
<accession>K9XWY9</accession>
<dbReference type="HOGENOM" id="CLU_256762_0_0_3"/>
<name>K9XWY9_STAC7</name>
<dbReference type="SMART" id="SM00086">
    <property type="entry name" value="PAC"/>
    <property type="match status" value="6"/>
</dbReference>
<dbReference type="PROSITE" id="PS50112">
    <property type="entry name" value="PAS"/>
    <property type="match status" value="4"/>
</dbReference>
<dbReference type="FunFam" id="3.30.450.20:FF:000099">
    <property type="entry name" value="Sensory box sensor histidine kinase"/>
    <property type="match status" value="2"/>
</dbReference>
<dbReference type="InterPro" id="IPR003594">
    <property type="entry name" value="HATPase_dom"/>
</dbReference>
<dbReference type="PANTHER" id="PTHR43547:SF2">
    <property type="entry name" value="HYBRID SIGNAL TRANSDUCTION HISTIDINE KINASE C"/>
    <property type="match status" value="1"/>
</dbReference>
<dbReference type="Pfam" id="PF01590">
    <property type="entry name" value="GAF"/>
    <property type="match status" value="1"/>
</dbReference>
<dbReference type="InterPro" id="IPR029016">
    <property type="entry name" value="GAF-like_dom_sf"/>
</dbReference>
<evidence type="ECO:0000256" key="1">
    <source>
        <dbReference type="ARBA" id="ARBA00000085"/>
    </source>
</evidence>
<feature type="domain" description="Phytochrome chromophore attachment site" evidence="11">
    <location>
        <begin position="157"/>
        <end position="293"/>
    </location>
</feature>
<evidence type="ECO:0000256" key="10">
    <source>
        <dbReference type="SAM" id="Coils"/>
    </source>
</evidence>
<evidence type="ECO:0000256" key="6">
    <source>
        <dbReference type="ARBA" id="ARBA00022777"/>
    </source>
</evidence>
<dbReference type="InterPro" id="IPR005467">
    <property type="entry name" value="His_kinase_dom"/>
</dbReference>
<dbReference type="Gene3D" id="3.40.50.2300">
    <property type="match status" value="2"/>
</dbReference>
<feature type="domain" description="PAC" evidence="15">
    <location>
        <begin position="779"/>
        <end position="831"/>
    </location>
</feature>
<dbReference type="SMART" id="SM00387">
    <property type="entry name" value="HATPase_c"/>
    <property type="match status" value="1"/>
</dbReference>
<dbReference type="PANTHER" id="PTHR43547">
    <property type="entry name" value="TWO-COMPONENT HISTIDINE KINASE"/>
    <property type="match status" value="1"/>
</dbReference>
<dbReference type="PATRIC" id="fig|111780.3.peg.3186"/>
<dbReference type="CDD" id="cd00130">
    <property type="entry name" value="PAS"/>
    <property type="match status" value="4"/>
</dbReference>
<comment type="catalytic activity">
    <reaction evidence="1">
        <text>ATP + protein L-histidine = ADP + protein N-phospho-L-histidine.</text>
        <dbReference type="EC" id="2.7.13.3"/>
    </reaction>
</comment>
<dbReference type="GO" id="GO:0000155">
    <property type="term" value="F:phosphorelay sensor kinase activity"/>
    <property type="evidence" value="ECO:0007669"/>
    <property type="project" value="InterPro"/>
</dbReference>
<dbReference type="STRING" id="111780.Sta7437_3065"/>
<evidence type="ECO:0000313" key="17">
    <source>
        <dbReference type="Proteomes" id="UP000010473"/>
    </source>
</evidence>
<dbReference type="InterPro" id="IPR000014">
    <property type="entry name" value="PAS"/>
</dbReference>
<dbReference type="SMART" id="SM00448">
    <property type="entry name" value="REC"/>
    <property type="match status" value="2"/>
</dbReference>
<dbReference type="PRINTS" id="PR00344">
    <property type="entry name" value="BCTRLSENSOR"/>
</dbReference>
<dbReference type="InterPro" id="IPR013656">
    <property type="entry name" value="PAS_4"/>
</dbReference>
<dbReference type="PROSITE" id="PS50046">
    <property type="entry name" value="PHYTOCHROME_2"/>
    <property type="match status" value="1"/>
</dbReference>
<feature type="domain" description="PAC" evidence="15">
    <location>
        <begin position="412"/>
        <end position="464"/>
    </location>
</feature>
<evidence type="ECO:0000259" key="13">
    <source>
        <dbReference type="PROSITE" id="PS50110"/>
    </source>
</evidence>
<dbReference type="Pfam" id="PF08447">
    <property type="entry name" value="PAS_3"/>
    <property type="match status" value="4"/>
</dbReference>
<feature type="domain" description="Response regulatory" evidence="13">
    <location>
        <begin position="7"/>
        <end position="125"/>
    </location>
</feature>
<reference evidence="17" key="1">
    <citation type="journal article" date="2013" name="Proc. Natl. Acad. Sci. U.S.A.">
        <title>Improving the coverage of the cyanobacterial phylum using diversity-driven genome sequencing.</title>
        <authorList>
            <person name="Shih P.M."/>
            <person name="Wu D."/>
            <person name="Latifi A."/>
            <person name="Axen S.D."/>
            <person name="Fewer D.P."/>
            <person name="Talla E."/>
            <person name="Calteau A."/>
            <person name="Cai F."/>
            <person name="Tandeau de Marsac N."/>
            <person name="Rippka R."/>
            <person name="Herdman M."/>
            <person name="Sivonen K."/>
            <person name="Coursin T."/>
            <person name="Laurent T."/>
            <person name="Goodwin L."/>
            <person name="Nolan M."/>
            <person name="Davenport K.W."/>
            <person name="Han C.S."/>
            <person name="Rubin E.M."/>
            <person name="Eisen J.A."/>
            <person name="Woyke T."/>
            <person name="Gugger M."/>
            <person name="Kerfeld C.A."/>
        </authorList>
    </citation>
    <scope>NUCLEOTIDE SEQUENCE [LARGE SCALE GENOMIC DNA]</scope>
    <source>
        <strain evidence="17">ATCC 29371 / PCC 7437</strain>
    </source>
</reference>
<dbReference type="eggNOG" id="COG0784">
    <property type="taxonomic scope" value="Bacteria"/>
</dbReference>
<dbReference type="PROSITE" id="PS50110">
    <property type="entry name" value="RESPONSE_REGULATORY"/>
    <property type="match status" value="2"/>
</dbReference>
<keyword evidence="4 9" id="KW-0597">Phosphoprotein</keyword>
<keyword evidence="7" id="KW-0902">Two-component regulatory system</keyword>
<keyword evidence="17" id="KW-1185">Reference proteome</keyword>
<dbReference type="eggNOG" id="COG3829">
    <property type="taxonomic scope" value="Bacteria"/>
</dbReference>
<dbReference type="NCBIfam" id="TIGR00229">
    <property type="entry name" value="sensory_box"/>
    <property type="match status" value="5"/>
</dbReference>
<dbReference type="InterPro" id="IPR035965">
    <property type="entry name" value="PAS-like_dom_sf"/>
</dbReference>
<dbReference type="PROSITE" id="PS50109">
    <property type="entry name" value="HIS_KIN"/>
    <property type="match status" value="1"/>
</dbReference>
<dbReference type="eggNOG" id="COG2205">
    <property type="taxonomic scope" value="Bacteria"/>
</dbReference>
<feature type="domain" description="PAC" evidence="15">
    <location>
        <begin position="905"/>
        <end position="957"/>
    </location>
</feature>
<evidence type="ECO:0000256" key="8">
    <source>
        <dbReference type="ARBA" id="ARBA00074306"/>
    </source>
</evidence>
<dbReference type="Gene3D" id="1.10.287.130">
    <property type="match status" value="1"/>
</dbReference>
<dbReference type="eggNOG" id="COG0745">
    <property type="taxonomic scope" value="Bacteria"/>
</dbReference>
<dbReference type="KEGG" id="scs:Sta7437_3065"/>
<feature type="domain" description="PAS" evidence="14">
    <location>
        <begin position="832"/>
        <end position="902"/>
    </location>
</feature>
<dbReference type="InterPro" id="IPR000700">
    <property type="entry name" value="PAS-assoc_C"/>
</dbReference>
<dbReference type="Gene3D" id="3.30.450.20">
    <property type="entry name" value="PAS domain"/>
    <property type="match status" value="6"/>
</dbReference>
<dbReference type="eggNOG" id="COG2203">
    <property type="taxonomic scope" value="Bacteria"/>
</dbReference>
<dbReference type="Proteomes" id="UP000010473">
    <property type="component" value="Chromosome"/>
</dbReference>
<evidence type="ECO:0000256" key="3">
    <source>
        <dbReference type="ARBA" id="ARBA00012438"/>
    </source>
</evidence>
<dbReference type="OrthoDB" id="5555607at2"/>
<dbReference type="Pfam" id="PF00072">
    <property type="entry name" value="Response_reg"/>
    <property type="match status" value="2"/>
</dbReference>
<dbReference type="CDD" id="cd17580">
    <property type="entry name" value="REC_2_DhkD-like"/>
    <property type="match status" value="1"/>
</dbReference>
<dbReference type="InterPro" id="IPR003661">
    <property type="entry name" value="HisK_dim/P_dom"/>
</dbReference>
<dbReference type="RefSeq" id="WP_015194244.1">
    <property type="nucleotide sequence ID" value="NC_019748.1"/>
</dbReference>
<evidence type="ECO:0000256" key="5">
    <source>
        <dbReference type="ARBA" id="ARBA00022679"/>
    </source>
</evidence>
<dbReference type="Pfam" id="PF00512">
    <property type="entry name" value="HisKA"/>
    <property type="match status" value="1"/>
</dbReference>
<evidence type="ECO:0000256" key="4">
    <source>
        <dbReference type="ARBA" id="ARBA00022553"/>
    </source>
</evidence>
<evidence type="ECO:0000256" key="7">
    <source>
        <dbReference type="ARBA" id="ARBA00023012"/>
    </source>
</evidence>
<sequence>MVQIPRTILIVDDASEARKYRRYLVENRAYSYTVLEASRGQQGLELWQQHQPDLILLNAQLPDLNGLEFLARLQSLIQQTCLPVIMMSKPSQEAIALQALKAGAQDYLVKEQITPARLDHSINRVIETAQLRSELQRRIEKEQLIAQITLKIAQTFNLNEILQTTVTEVRRFLQSDRSLIFRLDLDGWGEVITESVADQWTSLLSTSLSASCLSENYLESFHQGLVTVQSDLHDGRIAPAQVELLANLQVRANLVAPIVVGERLWGMLIVHHCAAPRQWQRLEVDLVQELAIELGIALQQSELAQKVESERLERQKVELKLRESLKNTQLAEIWRESAAQFRQLAENIDAVFWIREELEQRVSYVSPAYERLWGLDPQELYKNPLVWGNYIHPDDREAIAFAFQEKAAKGEFDQEYRIILPDGSIRWIRDRCFPLQDETGKIYRFTGIAEDITKRKQAELERQRSEATLQGFLAASPIALVLFDRELRFLYANEALARLNELPLSEHLGRTLAEVMPLMASKFAPMLLEIMATQEPVFNLEFSGEIRPGVFRSTIANYYPVCLANGEVIGVGVSVTDTTELRQTEIALQQTTERLNVALKSAPLTLFNQDLELRYTWIYNPTHNYSIAEVIGKRDEDLASPDTAASLTQLKQQVLATGIGLREEVKVTRNEQTTYYDLTIDPIKARHNAIVGITCAAVDITERKEFEEHLRYTIELNPQVPWTANPAGDITDLSERWLELTGLTREQSLGKGWMQVIHPDDLSAVVAAWTNSFKTGVAYDIEYRIKLTDDSYCWVRSRAFPRRSEHNEIVRWYGTTEDIDDRKKSEEALRISEEQFRTIANAAPALVWVCSVTGEIVFMNERWYEYTGQSQEEVKGFGWTSTLHPDDTERILSHWQHCYTTGEPYEGEGRYRQKNGEYRWHRFRALPQRNELGIIEKWFGCSVDIHDAKRAEEVIAANEAKLRGFVDANVVGMLYGDIYGNIYEANDKLLKIVGYTREELRAGKLRWIDITPPEYLPLDQQAIAEALLKGACTPYEKEYLRPDGSRVPILLGYSLVGEAREESVAFILDLSERKQAEQEREQLLQREQSARQEAERANRIKDEFLAILSHELRSPLNPILGWAQMLQTGRLDSIKTTEGLATIERNAKLQTQLIDDLLDVAKILRGKLSMKMASVNLALVIEAAIGTVRAAALAKSIHLEVKLPQIGQVFGDAARLQQIIWNLLSNAIKFTPNHGRVDIQLSLVVSQSSTIKAKYAKIIVSDTGKGIKPEFLPYIFESFRQEDASTTRKYGGLGLGLAIVRYLVEAHGGTIWADSKGDGQGATFTVRLPLLNSKPILNQSETLSTQELDLTGIRILTVDDEPDARNLLTVLLTQYGAEVLSVASTTEVLANLESFQPDLLISDIGMPNLDGYSLIEQVRALPPEKGGEVNAIALTAYAREEDRQQALSKGYQWHINKPLEPEQLIRAVISLVSHQTQNNPD</sequence>
<dbReference type="InterPro" id="IPR011006">
    <property type="entry name" value="CheY-like_superfamily"/>
</dbReference>
<feature type="domain" description="PAC" evidence="15">
    <location>
        <begin position="661"/>
        <end position="712"/>
    </location>
</feature>
<dbReference type="EMBL" id="CP003653">
    <property type="protein sequence ID" value="AFZ36579.1"/>
    <property type="molecule type" value="Genomic_DNA"/>
</dbReference>
<dbReference type="SMART" id="SM00091">
    <property type="entry name" value="PAS"/>
    <property type="match status" value="5"/>
</dbReference>
<dbReference type="InterPro" id="IPR003018">
    <property type="entry name" value="GAF"/>
</dbReference>
<feature type="domain" description="PAS" evidence="14">
    <location>
        <begin position="706"/>
        <end position="776"/>
    </location>
</feature>
<proteinExistence type="inferred from homology"/>
<dbReference type="EC" id="2.7.13.3" evidence="3"/>
<dbReference type="InterPro" id="IPR013655">
    <property type="entry name" value="PAS_fold_3"/>
</dbReference>
<dbReference type="InterPro" id="IPR036890">
    <property type="entry name" value="HATPase_C_sf"/>
</dbReference>
<dbReference type="SUPFAM" id="SSF55874">
    <property type="entry name" value="ATPase domain of HSP90 chaperone/DNA topoisomerase II/histidine kinase"/>
    <property type="match status" value="1"/>
</dbReference>
<evidence type="ECO:0000313" key="16">
    <source>
        <dbReference type="EMBL" id="AFZ36579.1"/>
    </source>
</evidence>
<dbReference type="SUPFAM" id="SSF55781">
    <property type="entry name" value="GAF domain-like"/>
    <property type="match status" value="1"/>
</dbReference>
<dbReference type="SUPFAM" id="SSF52172">
    <property type="entry name" value="CheY-like"/>
    <property type="match status" value="2"/>
</dbReference>
<dbReference type="Gene3D" id="3.30.565.10">
    <property type="entry name" value="Histidine kinase-like ATPase, C-terminal domain"/>
    <property type="match status" value="1"/>
</dbReference>
<organism evidence="16 17">
    <name type="scientific">Stanieria cyanosphaera (strain ATCC 29371 / PCC 7437)</name>
    <dbReference type="NCBI Taxonomy" id="111780"/>
    <lineage>
        <taxon>Bacteria</taxon>
        <taxon>Bacillati</taxon>
        <taxon>Cyanobacteriota</taxon>
        <taxon>Cyanophyceae</taxon>
        <taxon>Pleurocapsales</taxon>
        <taxon>Dermocarpellaceae</taxon>
        <taxon>Stanieria</taxon>
    </lineage>
</organism>
<evidence type="ECO:0000256" key="2">
    <source>
        <dbReference type="ARBA" id="ARBA00006402"/>
    </source>
</evidence>
<dbReference type="Gene3D" id="3.30.450.40">
    <property type="match status" value="1"/>
</dbReference>
<dbReference type="FunFam" id="3.30.565.10:FF:000010">
    <property type="entry name" value="Sensor histidine kinase RcsC"/>
    <property type="match status" value="1"/>
</dbReference>
<dbReference type="CDD" id="cd16922">
    <property type="entry name" value="HATPase_EvgS-ArcB-TorS-like"/>
    <property type="match status" value="1"/>
</dbReference>
<dbReference type="InterPro" id="IPR001789">
    <property type="entry name" value="Sig_transdc_resp-reg_receiver"/>
</dbReference>
<feature type="domain" description="Response regulatory" evidence="13">
    <location>
        <begin position="1354"/>
        <end position="1472"/>
    </location>
</feature>
<feature type="domain" description="PAS" evidence="14">
    <location>
        <begin position="337"/>
        <end position="411"/>
    </location>
</feature>
<evidence type="ECO:0000256" key="9">
    <source>
        <dbReference type="PROSITE-ProRule" id="PRU00169"/>
    </source>
</evidence>
<dbReference type="CDD" id="cd00156">
    <property type="entry name" value="REC"/>
    <property type="match status" value="1"/>
</dbReference>
<dbReference type="Pfam" id="PF02518">
    <property type="entry name" value="HATPase_c"/>
    <property type="match status" value="1"/>
</dbReference>
<feature type="modified residue" description="4-aspartylphosphate" evidence="9">
    <location>
        <position position="1403"/>
    </location>
</feature>
<dbReference type="SUPFAM" id="SSF47384">
    <property type="entry name" value="Homodimeric domain of signal transducing histidine kinase"/>
    <property type="match status" value="1"/>
</dbReference>
<dbReference type="SMART" id="SM00388">
    <property type="entry name" value="HisKA"/>
    <property type="match status" value="1"/>
</dbReference>
<evidence type="ECO:0000259" key="15">
    <source>
        <dbReference type="PROSITE" id="PS50113"/>
    </source>
</evidence>
<dbReference type="CDD" id="cd00082">
    <property type="entry name" value="HisKA"/>
    <property type="match status" value="1"/>
</dbReference>
<comment type="caution">
    <text evidence="9">Lacks conserved residue(s) required for the propagation of feature annotation.</text>
</comment>
<evidence type="ECO:0000259" key="11">
    <source>
        <dbReference type="PROSITE" id="PS50046"/>
    </source>
</evidence>
<dbReference type="PROSITE" id="PS50113">
    <property type="entry name" value="PAC"/>
    <property type="match status" value="4"/>
</dbReference>
<dbReference type="Pfam" id="PF08448">
    <property type="entry name" value="PAS_4"/>
    <property type="match status" value="2"/>
</dbReference>
<keyword evidence="5" id="KW-0808">Transferase</keyword>
<feature type="domain" description="PAS" evidence="14">
    <location>
        <begin position="958"/>
        <end position="1030"/>
    </location>
</feature>
<gene>
    <name evidence="16" type="ordered locus">Sta7437_3065</name>
</gene>
<feature type="coiled-coil region" evidence="10">
    <location>
        <begin position="1067"/>
        <end position="1100"/>
    </location>
</feature>
<dbReference type="InterPro" id="IPR016132">
    <property type="entry name" value="Phyto_chromo_attachment"/>
</dbReference>
<dbReference type="SMART" id="SM00065">
    <property type="entry name" value="GAF"/>
    <property type="match status" value="1"/>
</dbReference>
<protein>
    <recommendedName>
        <fullName evidence="8">Circadian input-output histidine kinase CikA</fullName>
        <ecNumber evidence="3">2.7.13.3</ecNumber>
    </recommendedName>
</protein>
<feature type="domain" description="Histidine kinase" evidence="12">
    <location>
        <begin position="1107"/>
        <end position="1332"/>
    </location>
</feature>
<evidence type="ECO:0000259" key="14">
    <source>
        <dbReference type="PROSITE" id="PS50112"/>
    </source>
</evidence>